<evidence type="ECO:0000313" key="3">
    <source>
        <dbReference type="Proteomes" id="UP001596398"/>
    </source>
</evidence>
<feature type="transmembrane region" description="Helical" evidence="1">
    <location>
        <begin position="403"/>
        <end position="425"/>
    </location>
</feature>
<feature type="transmembrane region" description="Helical" evidence="1">
    <location>
        <begin position="437"/>
        <end position="460"/>
    </location>
</feature>
<dbReference type="Pfam" id="PF10060">
    <property type="entry name" value="DUF2298"/>
    <property type="match status" value="1"/>
</dbReference>
<feature type="transmembrane region" description="Helical" evidence="1">
    <location>
        <begin position="6"/>
        <end position="24"/>
    </location>
</feature>
<keyword evidence="1" id="KW-1133">Transmembrane helix</keyword>
<feature type="transmembrane region" description="Helical" evidence="1">
    <location>
        <begin position="554"/>
        <end position="574"/>
    </location>
</feature>
<keyword evidence="1" id="KW-0472">Membrane</keyword>
<dbReference type="AlphaFoldDB" id="A0ABD5ZRB2"/>
<evidence type="ECO:0000313" key="2">
    <source>
        <dbReference type="EMBL" id="MFC7235890.1"/>
    </source>
</evidence>
<reference evidence="2 3" key="1">
    <citation type="journal article" date="2019" name="Int. J. Syst. Evol. Microbiol.">
        <title>The Global Catalogue of Microorganisms (GCM) 10K type strain sequencing project: providing services to taxonomists for standard genome sequencing and annotation.</title>
        <authorList>
            <consortium name="The Broad Institute Genomics Platform"/>
            <consortium name="The Broad Institute Genome Sequencing Center for Infectious Disease"/>
            <person name="Wu L."/>
            <person name="Ma J."/>
        </authorList>
    </citation>
    <scope>NUCLEOTIDE SEQUENCE [LARGE SCALE GENOMIC DNA]</scope>
    <source>
        <strain evidence="2 3">DT85</strain>
    </source>
</reference>
<feature type="transmembrane region" description="Helical" evidence="1">
    <location>
        <begin position="472"/>
        <end position="505"/>
    </location>
</feature>
<feature type="transmembrane region" description="Helical" evidence="1">
    <location>
        <begin position="36"/>
        <end position="54"/>
    </location>
</feature>
<keyword evidence="3" id="KW-1185">Reference proteome</keyword>
<dbReference type="NCBIfam" id="TIGR03662">
    <property type="entry name" value="Chlor_Arch_YYY"/>
    <property type="match status" value="1"/>
</dbReference>
<dbReference type="Proteomes" id="UP001596398">
    <property type="component" value="Unassembled WGS sequence"/>
</dbReference>
<gene>
    <name evidence="2" type="ORF">ACFQJ4_11235</name>
</gene>
<feature type="transmembrane region" description="Helical" evidence="1">
    <location>
        <begin position="285"/>
        <end position="306"/>
    </location>
</feature>
<name>A0ABD5ZRB2_9EURY</name>
<dbReference type="InterPro" id="IPR018746">
    <property type="entry name" value="DUF2298"/>
</dbReference>
<feature type="transmembrane region" description="Helical" evidence="1">
    <location>
        <begin position="172"/>
        <end position="194"/>
    </location>
</feature>
<feature type="transmembrane region" description="Helical" evidence="1">
    <location>
        <begin position="517"/>
        <end position="534"/>
    </location>
</feature>
<feature type="transmembrane region" description="Helical" evidence="1">
    <location>
        <begin position="206"/>
        <end position="229"/>
    </location>
</feature>
<evidence type="ECO:0000256" key="1">
    <source>
        <dbReference type="SAM" id="Phobius"/>
    </source>
</evidence>
<feature type="transmembrane region" description="Helical" evidence="1">
    <location>
        <begin position="60"/>
        <end position="78"/>
    </location>
</feature>
<keyword evidence="1" id="KW-0812">Transmembrane</keyword>
<feature type="transmembrane region" description="Helical" evidence="1">
    <location>
        <begin position="594"/>
        <end position="615"/>
    </location>
</feature>
<protein>
    <submittedName>
        <fullName evidence="2">DUF2298 domain-containing protein</fullName>
    </submittedName>
</protein>
<dbReference type="PANTHER" id="PTHR10790:SF51">
    <property type="entry name" value="TETRATRICOPEPTIDE REPEAT PROTEIN"/>
    <property type="match status" value="1"/>
</dbReference>
<accession>A0ABD5ZRB2</accession>
<dbReference type="PANTHER" id="PTHR10790">
    <property type="entry name" value="TPR-DOMAIN CONTAINING PROTEIN"/>
    <property type="match status" value="1"/>
</dbReference>
<dbReference type="GeneID" id="79267590"/>
<comment type="caution">
    <text evidence="2">The sequence shown here is derived from an EMBL/GenBank/DDBJ whole genome shotgun (WGS) entry which is preliminary data.</text>
</comment>
<organism evidence="2 3">
    <name type="scientific">Halosegnis marinus</name>
    <dbReference type="NCBI Taxonomy" id="3034023"/>
    <lineage>
        <taxon>Archaea</taxon>
        <taxon>Methanobacteriati</taxon>
        <taxon>Methanobacteriota</taxon>
        <taxon>Stenosarchaea group</taxon>
        <taxon>Halobacteria</taxon>
        <taxon>Halobacteriales</taxon>
        <taxon>Natronomonadaceae</taxon>
        <taxon>Halosegnis</taxon>
    </lineage>
</organism>
<proteinExistence type="predicted"/>
<dbReference type="RefSeq" id="WP_276234030.1">
    <property type="nucleotide sequence ID" value="NZ_CP119802.1"/>
</dbReference>
<feature type="transmembrane region" description="Helical" evidence="1">
    <location>
        <begin position="90"/>
        <end position="110"/>
    </location>
</feature>
<dbReference type="EMBL" id="JBHTAP010000001">
    <property type="protein sequence ID" value="MFC7235890.1"/>
    <property type="molecule type" value="Genomic_DNA"/>
</dbReference>
<sequence length="771" mass="80053">MEYGYVAVWLVTYLALGLAALPVVGRLFGGFRDRGAALSVPFALATLGLVGFLVGHLPGAFGLPAALAGLAVLAFVSYRASDGPADLRRAAVPAAVFALAFLFVVALRALDPAVTPIGGEKFLDFGLLKSLLRADALPPEDMWFAGESVRYYYGGHVLAALLAELTFTPARYAYNLALAGFYAAVVTAAYGIAATVAADHGVSGRVAGALGAFFVALAANLYTAGQLLVWTLPDALARPVVAALGLPVEEALAWTPGDFYYWPASRVIEGTINEFPLFAWLNGDLHAHMMSTNFLLLGVALLYAYWRTPEAEVGRRRLLVFGLLPPLGGYVATVNTWSFPSVTLGLAFLTLTFAPADPRTLLPARLRAALPSVEAAPEGAETDGGTVTAGTLLRTELARSGTALALAAGVLLLAVVWVAPFWFSTASGRPIGLFPPGASLGGLVVVHGGFLAAFVAYLVAVGREAAPAVRTAALAGTVALLLAGLGLGANAVALVGPVLLAAWLLLRAREDVGFETMLVVAGAGIVLLVEYVYVAEPQYAGTGLDRMNTVFKTYAQVWVLWAPAAGVALTRLAAAGRDAAPSFGSARVGTAGRVLVAVLLLTTGVYAALAVPAHVDAGSATANELGPTLDATAFVDVTHPAEAPAIDYIDALEGRPTIVTAAPAGYRWNPSGGDGASAPASLTGVPTVAGWFHERQYRSPEAYGTRVADVETIYTGTPAEQRALLDEYDVEYVYVGPAERARYGEITIGDLPGLRVVERGGVTIYVAESAG</sequence>